<name>A0A814PIW9_9BILA</name>
<dbReference type="OrthoDB" id="10242285at2759"/>
<evidence type="ECO:0000313" key="2">
    <source>
        <dbReference type="Proteomes" id="UP000663879"/>
    </source>
</evidence>
<sequence length="378" mass="44230">MSDKQEYQIMVTVSDIKIIIDKSVNQNVGESKSFDVDPSIIGILSKKVQDFEKLNQNFKIVKKNSVYYPNPTKKTTPFLKVDGYCSLCPKGSQRTHYYFSTVERFDETKDYVIFRALRKGEHIHEQQENKPQQFRGEKQVQLHQKINDEFHGSLQKIGDDDNDETEQQNMDNMSKINLHKSFLENMKLKDSTRKNGKDFADKQKKETIKAKSPFNQVFIEIKNKVKKDPRLTNSSKELNVLYSPLFLEFLLEKYMPYCFIWTSFSMNNLSFSRMTNGRIEKYNLFAKRNVPKKIRPHRYLNSVSQTIKGHCIDFMSKIKQKSKTTRCIKTPYTKNNSVIEMDDSDYVDQNNAVESWNKPSTSGLKKEQVGFQAETDFV</sequence>
<evidence type="ECO:0000313" key="1">
    <source>
        <dbReference type="EMBL" id="CAF1106873.1"/>
    </source>
</evidence>
<dbReference type="AlphaFoldDB" id="A0A814PIW9"/>
<protein>
    <submittedName>
        <fullName evidence="1">Uncharacterized protein</fullName>
    </submittedName>
</protein>
<proteinExistence type="predicted"/>
<comment type="caution">
    <text evidence="1">The sequence shown here is derived from an EMBL/GenBank/DDBJ whole genome shotgun (WGS) entry which is preliminary data.</text>
</comment>
<reference evidence="1" key="1">
    <citation type="submission" date="2021-02" db="EMBL/GenBank/DDBJ databases">
        <authorList>
            <person name="Nowell W R."/>
        </authorList>
    </citation>
    <scope>NUCLEOTIDE SEQUENCE</scope>
    <source>
        <strain evidence="1">Ploen Becks lab</strain>
    </source>
</reference>
<dbReference type="EMBL" id="CAJNOC010007903">
    <property type="protein sequence ID" value="CAF1106873.1"/>
    <property type="molecule type" value="Genomic_DNA"/>
</dbReference>
<organism evidence="1 2">
    <name type="scientific">Brachionus calyciflorus</name>
    <dbReference type="NCBI Taxonomy" id="104777"/>
    <lineage>
        <taxon>Eukaryota</taxon>
        <taxon>Metazoa</taxon>
        <taxon>Spiralia</taxon>
        <taxon>Gnathifera</taxon>
        <taxon>Rotifera</taxon>
        <taxon>Eurotatoria</taxon>
        <taxon>Monogononta</taxon>
        <taxon>Pseudotrocha</taxon>
        <taxon>Ploima</taxon>
        <taxon>Brachionidae</taxon>
        <taxon>Brachionus</taxon>
    </lineage>
</organism>
<gene>
    <name evidence="1" type="ORF">OXX778_LOCUS21432</name>
</gene>
<accession>A0A814PIW9</accession>
<dbReference type="Proteomes" id="UP000663879">
    <property type="component" value="Unassembled WGS sequence"/>
</dbReference>
<keyword evidence="2" id="KW-1185">Reference proteome</keyword>